<proteinExistence type="predicted"/>
<organism evidence="1 2">
    <name type="scientific">Caldibacillus debilis</name>
    <dbReference type="NCBI Taxonomy" id="301148"/>
    <lineage>
        <taxon>Bacteria</taxon>
        <taxon>Bacillati</taxon>
        <taxon>Bacillota</taxon>
        <taxon>Bacilli</taxon>
        <taxon>Bacillales</taxon>
        <taxon>Bacillaceae</taxon>
        <taxon>Caldibacillus</taxon>
    </lineage>
</organism>
<evidence type="ECO:0000313" key="2">
    <source>
        <dbReference type="Proteomes" id="UP000075683"/>
    </source>
</evidence>
<name>A0A150MD32_9BACI</name>
<dbReference type="Proteomes" id="UP000075683">
    <property type="component" value="Unassembled WGS sequence"/>
</dbReference>
<dbReference type="EMBL" id="LQYT01000012">
    <property type="protein sequence ID" value="KYD22235.1"/>
    <property type="molecule type" value="Genomic_DNA"/>
</dbReference>
<dbReference type="AlphaFoldDB" id="A0A150MD32"/>
<reference evidence="1 2" key="1">
    <citation type="submission" date="2016-01" db="EMBL/GenBank/DDBJ databases">
        <title>Draft Genome Sequences of Seven Thermophilic Sporeformers Isolated from Foods.</title>
        <authorList>
            <person name="Berendsen E.M."/>
            <person name="Wells-Bennik M.H."/>
            <person name="Krawcyk A.O."/>
            <person name="De Jong A."/>
            <person name="Holsappel S."/>
            <person name="Eijlander R.T."/>
            <person name="Kuipers O.P."/>
        </authorList>
    </citation>
    <scope>NUCLEOTIDE SEQUENCE [LARGE SCALE GENOMIC DNA]</scope>
    <source>
        <strain evidence="1 2">B4135</strain>
    </source>
</reference>
<gene>
    <name evidence="1" type="ORF">B4135_1365</name>
</gene>
<dbReference type="STRING" id="301148.B4135_1365"/>
<evidence type="ECO:0000313" key="1">
    <source>
        <dbReference type="EMBL" id="KYD22235.1"/>
    </source>
</evidence>
<sequence>MGTRKGKTRVHWCMTRAGFICKTEEKFPHPLPGVPLRRRKITVE</sequence>
<protein>
    <submittedName>
        <fullName evidence="1">Uncharacterized protein</fullName>
    </submittedName>
</protein>
<accession>A0A150MD32</accession>
<comment type="caution">
    <text evidence="1">The sequence shown here is derived from an EMBL/GenBank/DDBJ whole genome shotgun (WGS) entry which is preliminary data.</text>
</comment>